<dbReference type="KEGG" id="ptkz:JDV02_010629"/>
<gene>
    <name evidence="2" type="ORF">JDV02_010629</name>
</gene>
<dbReference type="GeneID" id="72072572"/>
<accession>A0A9Q8QT30</accession>
<dbReference type="RefSeq" id="XP_047848393.1">
    <property type="nucleotide sequence ID" value="XM_047992379.1"/>
</dbReference>
<organism evidence="2 3">
    <name type="scientific">Purpureocillium takamizusanense</name>
    <dbReference type="NCBI Taxonomy" id="2060973"/>
    <lineage>
        <taxon>Eukaryota</taxon>
        <taxon>Fungi</taxon>
        <taxon>Dikarya</taxon>
        <taxon>Ascomycota</taxon>
        <taxon>Pezizomycotina</taxon>
        <taxon>Sordariomycetes</taxon>
        <taxon>Hypocreomycetidae</taxon>
        <taxon>Hypocreales</taxon>
        <taxon>Ophiocordycipitaceae</taxon>
        <taxon>Purpureocillium</taxon>
    </lineage>
</organism>
<feature type="region of interest" description="Disordered" evidence="1">
    <location>
        <begin position="38"/>
        <end position="87"/>
    </location>
</feature>
<evidence type="ECO:0000256" key="1">
    <source>
        <dbReference type="SAM" id="MobiDB-lite"/>
    </source>
</evidence>
<evidence type="ECO:0000313" key="3">
    <source>
        <dbReference type="Proteomes" id="UP000829364"/>
    </source>
</evidence>
<evidence type="ECO:0000313" key="2">
    <source>
        <dbReference type="EMBL" id="UNI24912.1"/>
    </source>
</evidence>
<dbReference type="Proteomes" id="UP000829364">
    <property type="component" value="Chromosome 13"/>
</dbReference>
<proteinExistence type="predicted"/>
<reference evidence="2" key="1">
    <citation type="submission" date="2021-11" db="EMBL/GenBank/DDBJ databases">
        <title>Purpureocillium_takamizusanense_genome.</title>
        <authorList>
            <person name="Nguyen N.-H."/>
        </authorList>
    </citation>
    <scope>NUCLEOTIDE SEQUENCE</scope>
    <source>
        <strain evidence="2">PT3</strain>
    </source>
</reference>
<dbReference type="AlphaFoldDB" id="A0A9Q8QT30"/>
<dbReference type="EMBL" id="CP086366">
    <property type="protein sequence ID" value="UNI24912.1"/>
    <property type="molecule type" value="Genomic_DNA"/>
</dbReference>
<sequence>MKATPTSRRHCFCQAARSRINSTVVLVSLQEPRVVQPRLHSGSLSRDHVESGLRQYQTKKPRPSLTTSCTVQLPGGPGHESSSSLVRRRRDLHEHVIVSRRAVTSTAFVASHQSAATQASLN</sequence>
<protein>
    <submittedName>
        <fullName evidence="2">Uncharacterized protein</fullName>
    </submittedName>
</protein>
<keyword evidence="3" id="KW-1185">Reference proteome</keyword>
<name>A0A9Q8QT30_9HYPO</name>